<protein>
    <submittedName>
        <fullName evidence="1">Trk system potassium uptake protein TrkH</fullName>
    </submittedName>
</protein>
<gene>
    <name evidence="1" type="ORF">SAMN04487909_10420</name>
</gene>
<dbReference type="Proteomes" id="UP000182836">
    <property type="component" value="Unassembled WGS sequence"/>
</dbReference>
<dbReference type="EMBL" id="FNED01000004">
    <property type="protein sequence ID" value="SDI43963.1"/>
    <property type="molecule type" value="Genomic_DNA"/>
</dbReference>
<evidence type="ECO:0000313" key="2">
    <source>
        <dbReference type="Proteomes" id="UP000182836"/>
    </source>
</evidence>
<dbReference type="AlphaFoldDB" id="A0A1G8KKH8"/>
<reference evidence="1 2" key="1">
    <citation type="submission" date="2016-10" db="EMBL/GenBank/DDBJ databases">
        <authorList>
            <person name="de Groot N.N."/>
        </authorList>
    </citation>
    <scope>NUCLEOTIDE SEQUENCE [LARGE SCALE GENOMIC DNA]</scope>
    <source>
        <strain evidence="1 2">DSM 2895</strain>
    </source>
</reference>
<evidence type="ECO:0000313" key="1">
    <source>
        <dbReference type="EMBL" id="SDI43963.1"/>
    </source>
</evidence>
<organism evidence="1 2">
    <name type="scientific">Aneurinibacillus migulanus</name>
    <name type="common">Bacillus migulanus</name>
    <dbReference type="NCBI Taxonomy" id="47500"/>
    <lineage>
        <taxon>Bacteria</taxon>
        <taxon>Bacillati</taxon>
        <taxon>Bacillota</taxon>
        <taxon>Bacilli</taxon>
        <taxon>Bacillales</taxon>
        <taxon>Paenibacillaceae</taxon>
        <taxon>Aneurinibacillus group</taxon>
        <taxon>Aneurinibacillus</taxon>
    </lineage>
</organism>
<dbReference type="RefSeq" id="WP_158502502.1">
    <property type="nucleotide sequence ID" value="NZ_BJOA01000164.1"/>
</dbReference>
<accession>A0A1G8KKH8</accession>
<proteinExistence type="predicted"/>
<name>A0A1G8KKH8_ANEMI</name>
<dbReference type="OrthoDB" id="9810952at2"/>
<dbReference type="GeneID" id="43759279"/>
<sequence length="51" mass="5762">MEIPQSRRKKPVLSFDTSWQHAMCMGSFHSISSFNNAGFDIMSGFKSMTAM</sequence>